<keyword evidence="2" id="KW-0677">Repeat</keyword>
<dbReference type="InterPro" id="IPR032675">
    <property type="entry name" value="LRR_dom_sf"/>
</dbReference>
<gene>
    <name evidence="4" type="ORF">QQF64_000400</name>
</gene>
<dbReference type="InterPro" id="IPR001870">
    <property type="entry name" value="B30.2/SPRY"/>
</dbReference>
<dbReference type="InterPro" id="IPR003877">
    <property type="entry name" value="SPRY_dom"/>
</dbReference>
<dbReference type="SMART" id="SM00589">
    <property type="entry name" value="PRY"/>
    <property type="match status" value="1"/>
</dbReference>
<dbReference type="PROSITE" id="PS50188">
    <property type="entry name" value="B302_SPRY"/>
    <property type="match status" value="1"/>
</dbReference>
<dbReference type="PANTHER" id="PTHR24106">
    <property type="entry name" value="NACHT, LRR AND CARD DOMAINS-CONTAINING"/>
    <property type="match status" value="1"/>
</dbReference>
<proteinExistence type="predicted"/>
<keyword evidence="1" id="KW-0433">Leucine-rich repeat</keyword>
<dbReference type="InterPro" id="IPR003879">
    <property type="entry name" value="Butyrophylin_SPRY"/>
</dbReference>
<dbReference type="SMART" id="SM00368">
    <property type="entry name" value="LRR_RI"/>
    <property type="match status" value="9"/>
</dbReference>
<evidence type="ECO:0000256" key="2">
    <source>
        <dbReference type="ARBA" id="ARBA00022737"/>
    </source>
</evidence>
<dbReference type="InterPro" id="IPR043136">
    <property type="entry name" value="B30.2/SPRY_sf"/>
</dbReference>
<reference evidence="4 5" key="1">
    <citation type="submission" date="2023-09" db="EMBL/GenBank/DDBJ databases">
        <authorList>
            <person name="Wang M."/>
        </authorList>
    </citation>
    <scope>NUCLEOTIDE SEQUENCE [LARGE SCALE GENOMIC DNA]</scope>
    <source>
        <strain evidence="4">GT-2023</strain>
        <tissue evidence="4">Liver</tissue>
    </source>
</reference>
<feature type="non-terminal residue" evidence="4">
    <location>
        <position position="479"/>
    </location>
</feature>
<name>A0ABR3NX27_9TELE</name>
<dbReference type="InterPro" id="IPR051261">
    <property type="entry name" value="NLR"/>
</dbReference>
<dbReference type="PRINTS" id="PR01407">
    <property type="entry name" value="BUTYPHLNCDUF"/>
</dbReference>
<dbReference type="Gene3D" id="3.80.10.10">
    <property type="entry name" value="Ribonuclease Inhibitor"/>
    <property type="match status" value="3"/>
</dbReference>
<protein>
    <recommendedName>
        <fullName evidence="3">B30.2/SPRY domain-containing protein</fullName>
    </recommendedName>
</protein>
<dbReference type="InterPro" id="IPR013320">
    <property type="entry name" value="ConA-like_dom_sf"/>
</dbReference>
<dbReference type="InterPro" id="IPR001611">
    <property type="entry name" value="Leu-rich_rpt"/>
</dbReference>
<dbReference type="SUPFAM" id="SSF49899">
    <property type="entry name" value="Concanavalin A-like lectins/glucanases"/>
    <property type="match status" value="1"/>
</dbReference>
<comment type="caution">
    <text evidence="4">The sequence shown here is derived from an EMBL/GenBank/DDBJ whole genome shotgun (WGS) entry which is preliminary data.</text>
</comment>
<dbReference type="Pfam" id="PF00622">
    <property type="entry name" value="SPRY"/>
    <property type="match status" value="1"/>
</dbReference>
<dbReference type="SUPFAM" id="SSF52047">
    <property type="entry name" value="RNI-like"/>
    <property type="match status" value="1"/>
</dbReference>
<dbReference type="Pfam" id="PF13765">
    <property type="entry name" value="PRY"/>
    <property type="match status" value="1"/>
</dbReference>
<feature type="non-terminal residue" evidence="4">
    <location>
        <position position="1"/>
    </location>
</feature>
<sequence>LAGCNLTAQCCESLSSALQSSNCVLRELDLSNNDLQDSGVKFISDGLKSPNCQLQILSLAGCNLTAQCCESLSSALQSSNSVLRELDLSNNDLQDSGVKFISDGLKSTDCQMQRLSLAGCNLTAQCCESLSSALQSSNCVLRELDLSNNDLQDSGVKFISDGLKSTDCQMQRLSLASFKLTAQCCESLSSGLQFSKSVLRELDLSNNHLQDSGVKSISGGLKSTDRQMQRLRLSGCMVTEEGCSYLSSALSSNPSHLRELDLSYNHPGQSGVQLLKHKLEDPHYKLQILNVDHGGEIRMTAGLRKWACDLTLDPNTANTRLILSDNNRKITGVEDHQPYPDHPDRFDVLPQVLCVESLTGRCYWEAEWSGYKADISVSYKGISRKGGWIDCWFGLNDKSWSLICSGNRFTVWHNNNITDIPVCPSSKRVGVYVDVSAGSLSFYSVSDTHTLTHLHTFSTTFTRPLCAGFRVDCGSSVSV</sequence>
<dbReference type="Gene3D" id="2.60.120.920">
    <property type="match status" value="1"/>
</dbReference>
<evidence type="ECO:0000259" key="3">
    <source>
        <dbReference type="PROSITE" id="PS50188"/>
    </source>
</evidence>
<keyword evidence="5" id="KW-1185">Reference proteome</keyword>
<dbReference type="Proteomes" id="UP001558613">
    <property type="component" value="Unassembled WGS sequence"/>
</dbReference>
<dbReference type="EMBL" id="JAYMGO010000001">
    <property type="protein sequence ID" value="KAL1281597.1"/>
    <property type="molecule type" value="Genomic_DNA"/>
</dbReference>
<dbReference type="SMART" id="SM00449">
    <property type="entry name" value="SPRY"/>
    <property type="match status" value="1"/>
</dbReference>
<evidence type="ECO:0000313" key="5">
    <source>
        <dbReference type="Proteomes" id="UP001558613"/>
    </source>
</evidence>
<accession>A0ABR3NX27</accession>
<dbReference type="InterPro" id="IPR006574">
    <property type="entry name" value="PRY"/>
</dbReference>
<dbReference type="CDD" id="cd16040">
    <property type="entry name" value="SPRY_PRY_SNTX"/>
    <property type="match status" value="1"/>
</dbReference>
<evidence type="ECO:0000313" key="4">
    <source>
        <dbReference type="EMBL" id="KAL1281597.1"/>
    </source>
</evidence>
<organism evidence="4 5">
    <name type="scientific">Cirrhinus molitorella</name>
    <name type="common">mud carp</name>
    <dbReference type="NCBI Taxonomy" id="172907"/>
    <lineage>
        <taxon>Eukaryota</taxon>
        <taxon>Metazoa</taxon>
        <taxon>Chordata</taxon>
        <taxon>Craniata</taxon>
        <taxon>Vertebrata</taxon>
        <taxon>Euteleostomi</taxon>
        <taxon>Actinopterygii</taxon>
        <taxon>Neopterygii</taxon>
        <taxon>Teleostei</taxon>
        <taxon>Ostariophysi</taxon>
        <taxon>Cypriniformes</taxon>
        <taxon>Cyprinidae</taxon>
        <taxon>Labeoninae</taxon>
        <taxon>Labeonini</taxon>
        <taxon>Cirrhinus</taxon>
    </lineage>
</organism>
<dbReference type="Pfam" id="PF13516">
    <property type="entry name" value="LRR_6"/>
    <property type="match status" value="5"/>
</dbReference>
<evidence type="ECO:0000256" key="1">
    <source>
        <dbReference type="ARBA" id="ARBA00022614"/>
    </source>
</evidence>
<feature type="domain" description="B30.2/SPRY" evidence="3">
    <location>
        <begin position="290"/>
        <end position="479"/>
    </location>
</feature>